<evidence type="ECO:0000256" key="8">
    <source>
        <dbReference type="SAM" id="Phobius"/>
    </source>
</evidence>
<dbReference type="Proteomes" id="UP001345691">
    <property type="component" value="Unassembled WGS sequence"/>
</dbReference>
<gene>
    <name evidence="10" type="ORF">LTR69_008405</name>
</gene>
<feature type="transmembrane region" description="Helical" evidence="8">
    <location>
        <begin position="132"/>
        <end position="150"/>
    </location>
</feature>
<evidence type="ECO:0000256" key="1">
    <source>
        <dbReference type="ARBA" id="ARBA00004370"/>
    </source>
</evidence>
<evidence type="ECO:0000256" key="3">
    <source>
        <dbReference type="ARBA" id="ARBA00022692"/>
    </source>
</evidence>
<evidence type="ECO:0000256" key="2">
    <source>
        <dbReference type="ARBA" id="ARBA00022448"/>
    </source>
</evidence>
<evidence type="ECO:0000313" key="10">
    <source>
        <dbReference type="EMBL" id="KAK5055572.1"/>
    </source>
</evidence>
<reference evidence="10 11" key="1">
    <citation type="submission" date="2023-08" db="EMBL/GenBank/DDBJ databases">
        <title>Black Yeasts Isolated from many extreme environments.</title>
        <authorList>
            <person name="Coleine C."/>
            <person name="Stajich J.E."/>
            <person name="Selbmann L."/>
        </authorList>
    </citation>
    <scope>NUCLEOTIDE SEQUENCE [LARGE SCALE GENOMIC DNA]</scope>
    <source>
        <strain evidence="10 11">CCFEE 6328</strain>
    </source>
</reference>
<feature type="region of interest" description="Disordered" evidence="7">
    <location>
        <begin position="241"/>
        <end position="281"/>
    </location>
</feature>
<comment type="caution">
    <text evidence="10">The sequence shown here is derived from an EMBL/GenBank/DDBJ whole genome shotgun (WGS) entry which is preliminary data.</text>
</comment>
<evidence type="ECO:0000313" key="11">
    <source>
        <dbReference type="Proteomes" id="UP001345691"/>
    </source>
</evidence>
<keyword evidence="11" id="KW-1185">Reference proteome</keyword>
<keyword evidence="6 8" id="KW-0472">Membrane</keyword>
<keyword evidence="3 8" id="KW-0812">Transmembrane</keyword>
<accession>A0ABR0J3Q3</accession>
<proteinExistence type="predicted"/>
<dbReference type="CDD" id="cd08760">
    <property type="entry name" value="Cyt_b561_FRRS1_like"/>
    <property type="match status" value="1"/>
</dbReference>
<evidence type="ECO:0000256" key="6">
    <source>
        <dbReference type="ARBA" id="ARBA00023136"/>
    </source>
</evidence>
<organism evidence="10 11">
    <name type="scientific">Exophiala sideris</name>
    <dbReference type="NCBI Taxonomy" id="1016849"/>
    <lineage>
        <taxon>Eukaryota</taxon>
        <taxon>Fungi</taxon>
        <taxon>Dikarya</taxon>
        <taxon>Ascomycota</taxon>
        <taxon>Pezizomycotina</taxon>
        <taxon>Eurotiomycetes</taxon>
        <taxon>Chaetothyriomycetidae</taxon>
        <taxon>Chaetothyriales</taxon>
        <taxon>Herpotrichiellaceae</taxon>
        <taxon>Exophiala</taxon>
    </lineage>
</organism>
<feature type="transmembrane region" description="Helical" evidence="8">
    <location>
        <begin position="203"/>
        <end position="224"/>
    </location>
</feature>
<sequence>MISRRTIVAWYFVTSMLVAISIAQPTYMLTPSDTGNSYTTLTSSSPNLIFHPDLTLPPTFNAARIAHAVLGACAVLIFFPLGGTIMLISRHPNAVYIHATLQTFAYIVFVTAAGLGIWMARKVHAMNDYHPIIGLVILALCSLQLLSGLISHIFRQRFPRIIHLAKAHLWFGRILITVGIINGGLGFQFASTFPGQRWPPGPRIAYGAIATLVWILYVSVIAAWSELKRNPTFTGVRDETTALTQAQTRRRTPVDTSRPTTGVTQETVESRPTTGNVHDEL</sequence>
<feature type="domain" description="Cytochrome b561" evidence="9">
    <location>
        <begin position="66"/>
        <end position="187"/>
    </location>
</feature>
<dbReference type="EMBL" id="JAVRRF010000020">
    <property type="protein sequence ID" value="KAK5055572.1"/>
    <property type="molecule type" value="Genomic_DNA"/>
</dbReference>
<feature type="transmembrane region" description="Helical" evidence="8">
    <location>
        <begin position="7"/>
        <end position="27"/>
    </location>
</feature>
<feature type="compositionally biased region" description="Polar residues" evidence="7">
    <location>
        <begin position="254"/>
        <end position="281"/>
    </location>
</feature>
<dbReference type="PANTHER" id="PTHR47797:SF1">
    <property type="entry name" value="CYTOCHROME B561 DOMAIN-CONTAINING PROTEIN-RELATED"/>
    <property type="match status" value="1"/>
</dbReference>
<dbReference type="SMART" id="SM00665">
    <property type="entry name" value="B561"/>
    <property type="match status" value="1"/>
</dbReference>
<evidence type="ECO:0000256" key="7">
    <source>
        <dbReference type="SAM" id="MobiDB-lite"/>
    </source>
</evidence>
<keyword evidence="5 8" id="KW-1133">Transmembrane helix</keyword>
<evidence type="ECO:0000256" key="4">
    <source>
        <dbReference type="ARBA" id="ARBA00022982"/>
    </source>
</evidence>
<name>A0ABR0J3Q3_9EURO</name>
<dbReference type="InterPro" id="IPR006593">
    <property type="entry name" value="Cyt_b561/ferric_Rdtase_TM"/>
</dbReference>
<evidence type="ECO:0000259" key="9">
    <source>
        <dbReference type="SMART" id="SM00665"/>
    </source>
</evidence>
<evidence type="ECO:0000256" key="5">
    <source>
        <dbReference type="ARBA" id="ARBA00022989"/>
    </source>
</evidence>
<dbReference type="Gene3D" id="1.20.120.1770">
    <property type="match status" value="1"/>
</dbReference>
<feature type="transmembrane region" description="Helical" evidence="8">
    <location>
        <begin position="170"/>
        <end position="191"/>
    </location>
</feature>
<feature type="transmembrane region" description="Helical" evidence="8">
    <location>
        <begin position="95"/>
        <end position="120"/>
    </location>
</feature>
<feature type="transmembrane region" description="Helical" evidence="8">
    <location>
        <begin position="65"/>
        <end position="88"/>
    </location>
</feature>
<keyword evidence="2" id="KW-0813">Transport</keyword>
<comment type="subcellular location">
    <subcellularLocation>
        <location evidence="1">Membrane</location>
    </subcellularLocation>
</comment>
<dbReference type="Pfam" id="PF03188">
    <property type="entry name" value="Cytochrom_B561"/>
    <property type="match status" value="1"/>
</dbReference>
<keyword evidence="4" id="KW-0249">Electron transport</keyword>
<protein>
    <recommendedName>
        <fullName evidence="9">Cytochrome b561 domain-containing protein</fullName>
    </recommendedName>
</protein>
<dbReference type="PANTHER" id="PTHR47797">
    <property type="entry name" value="DEHYDROGENASE, PUTATIVE (AFU_ORTHOLOGUE AFUA_8G05805)-RELATED"/>
    <property type="match status" value="1"/>
</dbReference>